<dbReference type="EMBL" id="LJDB01000023">
    <property type="protein sequence ID" value="ONI41964.1"/>
    <property type="molecule type" value="Genomic_DNA"/>
</dbReference>
<comment type="caution">
    <text evidence="1">The sequence shown here is derived from an EMBL/GenBank/DDBJ whole genome shotgun (WGS) entry which is preliminary data.</text>
</comment>
<organism evidence="1 2">
    <name type="scientific">Candidatus Epulonipiscium fishelsonii</name>
    <dbReference type="NCBI Taxonomy" id="77094"/>
    <lineage>
        <taxon>Bacteria</taxon>
        <taxon>Bacillati</taxon>
        <taxon>Bacillota</taxon>
        <taxon>Clostridia</taxon>
        <taxon>Lachnospirales</taxon>
        <taxon>Lachnospiraceae</taxon>
        <taxon>Candidatus Epulonipiscium</taxon>
    </lineage>
</organism>
<gene>
    <name evidence="1" type="ORF">AN396_02515</name>
</gene>
<sequence length="122" mass="14277">MLKTDELLAIAYHLIRGIDPYTNEKLPQDHLINNKYVYQLLLIAQNNILNYNASTSDLPINVGKTWSNEEDAQLRTEYENKVSIKEMSKIHGRTHRSIKARLNKLYPHLYKEFSSENLSKVF</sequence>
<evidence type="ECO:0000313" key="1">
    <source>
        <dbReference type="EMBL" id="ONI41964.1"/>
    </source>
</evidence>
<dbReference type="Proteomes" id="UP000188605">
    <property type="component" value="Unassembled WGS sequence"/>
</dbReference>
<proteinExistence type="predicted"/>
<reference evidence="1" key="1">
    <citation type="submission" date="2016-08" db="EMBL/GenBank/DDBJ databases">
        <authorList>
            <person name="Ngugi D.K."/>
            <person name="Miyake S."/>
            <person name="Stingl U."/>
        </authorList>
    </citation>
    <scope>NUCLEOTIDE SEQUENCE</scope>
    <source>
        <strain evidence="1">SCG-B11WGA-EpuloA1</strain>
    </source>
</reference>
<protein>
    <submittedName>
        <fullName evidence="1">Uncharacterized protein</fullName>
    </submittedName>
</protein>
<name>A0ACC8XF04_9FIRM</name>
<keyword evidence="2" id="KW-1185">Reference proteome</keyword>
<accession>A0ACC8XF04</accession>
<evidence type="ECO:0000313" key="2">
    <source>
        <dbReference type="Proteomes" id="UP000188605"/>
    </source>
</evidence>